<comment type="caution">
    <text evidence="1">The sequence shown here is derived from an EMBL/GenBank/DDBJ whole genome shotgun (WGS) entry which is preliminary data.</text>
</comment>
<reference evidence="2" key="2">
    <citation type="submission" date="2016-02" db="EMBL/GenBank/DDBJ databases">
        <title>Draft genome sequence of five rapidly growing Mycobacterium species.</title>
        <authorList>
            <person name="Katahira K."/>
            <person name="Gotou Y."/>
            <person name="Iida K."/>
            <person name="Ogura Y."/>
            <person name="Hayashi T."/>
        </authorList>
    </citation>
    <scope>NUCLEOTIDE SEQUENCE [LARGE SCALE GENOMIC DNA]</scope>
    <source>
        <strain evidence="2">JCM15654</strain>
    </source>
</reference>
<keyword evidence="2" id="KW-1185">Reference proteome</keyword>
<gene>
    <name evidence="1" type="ORF">RMCB_1439</name>
</gene>
<organism evidence="1 2">
    <name type="scientific">Mycolicibacterium brisbanense</name>
    <dbReference type="NCBI Taxonomy" id="146020"/>
    <lineage>
        <taxon>Bacteria</taxon>
        <taxon>Bacillati</taxon>
        <taxon>Actinomycetota</taxon>
        <taxon>Actinomycetes</taxon>
        <taxon>Mycobacteriales</taxon>
        <taxon>Mycobacteriaceae</taxon>
        <taxon>Mycolicibacterium</taxon>
    </lineage>
</organism>
<sequence>MVLDAATLEQIADLPGSGYLRVRPAGDGRHVIIAEGDGFGVLDLGTWAQPHGDHAHYRTAAPKRTDIRIAAPEPGHVVVHDGATVLFSDGAGTATSIASDRIGDPAAPRSVYTAPHPHHGVAVQRTDGSLLITVGDDNTRTGVTVLDARRAVIAEAKNCPGVHGEGAAAGGAVVFGCEDGMLVVHGDTIAKVPSPTPGYARIGNVAATEAHPVVLGDYKVDKAAQPERPTRVSLVDTRTDTLRLVDLPASYSFRSLARGQLGEALVLGTDGMLRFLDPDTGVVAAELKVTEPWTESAQWQDPRPAVTALGSVAYVTDPATKTVTAVDIPKRAVLKTAAVNQIPDETAIVSGALT</sequence>
<accession>A0A100VWP7</accession>
<evidence type="ECO:0008006" key="3">
    <source>
        <dbReference type="Google" id="ProtNLM"/>
    </source>
</evidence>
<dbReference type="STRING" id="146020.RMCB_1439"/>
<dbReference type="InterPro" id="IPR011044">
    <property type="entry name" value="Quino_amine_DH_bsu"/>
</dbReference>
<name>A0A100VWP7_9MYCO</name>
<evidence type="ECO:0000313" key="2">
    <source>
        <dbReference type="Proteomes" id="UP000069620"/>
    </source>
</evidence>
<dbReference type="EMBL" id="BCSX01000018">
    <property type="protein sequence ID" value="GAS87343.1"/>
    <property type="molecule type" value="Genomic_DNA"/>
</dbReference>
<dbReference type="AlphaFoldDB" id="A0A100VWP7"/>
<evidence type="ECO:0000313" key="1">
    <source>
        <dbReference type="EMBL" id="GAS87343.1"/>
    </source>
</evidence>
<proteinExistence type="predicted"/>
<dbReference type="SUPFAM" id="SSF50969">
    <property type="entry name" value="YVTN repeat-like/Quinoprotein amine dehydrogenase"/>
    <property type="match status" value="1"/>
</dbReference>
<reference evidence="2" key="1">
    <citation type="journal article" date="2016" name="Genome Announc.">
        <title>Draft Genome Sequences of Five Rapidly Growing Mycobacterium Species, M. thermoresistibile, M. fortuitum subsp. acetamidolyticum, M. canariasense, M. brisbanense, and M. novocastrense.</title>
        <authorList>
            <person name="Katahira K."/>
            <person name="Ogura Y."/>
            <person name="Gotoh Y."/>
            <person name="Hayashi T."/>
        </authorList>
    </citation>
    <scope>NUCLEOTIDE SEQUENCE [LARGE SCALE GENOMIC DNA]</scope>
    <source>
        <strain evidence="2">JCM15654</strain>
    </source>
</reference>
<protein>
    <recommendedName>
        <fullName evidence="3">Secreted protein</fullName>
    </recommendedName>
</protein>
<dbReference type="Proteomes" id="UP000069620">
    <property type="component" value="Unassembled WGS sequence"/>
</dbReference>